<dbReference type="AlphaFoldDB" id="A0A316VFG1"/>
<gene>
    <name evidence="2" type="ORF">FA14DRAFT_161114</name>
</gene>
<dbReference type="Proteomes" id="UP000245771">
    <property type="component" value="Unassembled WGS sequence"/>
</dbReference>
<evidence type="ECO:0000256" key="1">
    <source>
        <dbReference type="SAM" id="MobiDB-lite"/>
    </source>
</evidence>
<feature type="region of interest" description="Disordered" evidence="1">
    <location>
        <begin position="206"/>
        <end position="247"/>
    </location>
</feature>
<proteinExistence type="predicted"/>
<reference evidence="2 3" key="1">
    <citation type="journal article" date="2018" name="Mol. Biol. Evol.">
        <title>Broad Genomic Sampling Reveals a Smut Pathogenic Ancestry of the Fungal Clade Ustilaginomycotina.</title>
        <authorList>
            <person name="Kijpornyongpan T."/>
            <person name="Mondo S.J."/>
            <person name="Barry K."/>
            <person name="Sandor L."/>
            <person name="Lee J."/>
            <person name="Lipzen A."/>
            <person name="Pangilinan J."/>
            <person name="LaButti K."/>
            <person name="Hainaut M."/>
            <person name="Henrissat B."/>
            <person name="Grigoriev I.V."/>
            <person name="Spatafora J.W."/>
            <person name="Aime M.C."/>
        </authorList>
    </citation>
    <scope>NUCLEOTIDE SEQUENCE [LARGE SCALE GENOMIC DNA]</scope>
    <source>
        <strain evidence="2 3">MCA 3882</strain>
    </source>
</reference>
<accession>A0A316VFG1</accession>
<dbReference type="OrthoDB" id="10317543at2759"/>
<dbReference type="EMBL" id="KZ819603">
    <property type="protein sequence ID" value="PWN36369.1"/>
    <property type="molecule type" value="Genomic_DNA"/>
</dbReference>
<keyword evidence="3" id="KW-1185">Reference proteome</keyword>
<evidence type="ECO:0000313" key="3">
    <source>
        <dbReference type="Proteomes" id="UP000245771"/>
    </source>
</evidence>
<feature type="compositionally biased region" description="Low complexity" evidence="1">
    <location>
        <begin position="228"/>
        <end position="242"/>
    </location>
</feature>
<dbReference type="InParanoid" id="A0A316VFG1"/>
<dbReference type="RefSeq" id="XP_025356671.1">
    <property type="nucleotide sequence ID" value="XM_025498968.1"/>
</dbReference>
<evidence type="ECO:0000313" key="2">
    <source>
        <dbReference type="EMBL" id="PWN36369.1"/>
    </source>
</evidence>
<sequence length="366" mass="40231">MMTNSASTSQLPPPAYSDYDEECVMKYSLYFAHQTPSTSYHNGLTQFYLYDNAQRRFTYTAKVPKKREGWKADIALLTEKGREEARYEVRREPLARKFDFRPPNGMHNVMTPSVSAHRSFAIEAPDGQKLVWRKSHTRFNLISLPSNTVIVQYDLAQQQSHFNHTAAAGANPSNSATSMQIGDDASPALSMKIGEQEVRYHGMLSLSPLPATEPKSKSNTNTLKRSQSHTSITSSHSSSSGSDHGPRLYGAHRKGACVGLWGPGVLLAGFGSPLLAAGMNGNCLIGDELRNLGRATINAFPPGHHEPQRMQTDGFGRPIGTSSYEQAAEHWASLNRIEASAKNTDPRPRRVDMDLILASMIAVLTG</sequence>
<name>A0A316VFG1_9BASI</name>
<protein>
    <submittedName>
        <fullName evidence="2">Uncharacterized protein</fullName>
    </submittedName>
</protein>
<dbReference type="GeneID" id="37020749"/>
<organism evidence="2 3">
    <name type="scientific">Meira miltonrushii</name>
    <dbReference type="NCBI Taxonomy" id="1280837"/>
    <lineage>
        <taxon>Eukaryota</taxon>
        <taxon>Fungi</taxon>
        <taxon>Dikarya</taxon>
        <taxon>Basidiomycota</taxon>
        <taxon>Ustilaginomycotina</taxon>
        <taxon>Exobasidiomycetes</taxon>
        <taxon>Exobasidiales</taxon>
        <taxon>Brachybasidiaceae</taxon>
        <taxon>Meira</taxon>
    </lineage>
</organism>